<dbReference type="InterPro" id="IPR007221">
    <property type="entry name" value="MreC"/>
</dbReference>
<keyword evidence="6" id="KW-0175">Coiled coil</keyword>
<dbReference type="InterPro" id="IPR042175">
    <property type="entry name" value="Cell/Rod_MreC_2"/>
</dbReference>
<evidence type="ECO:0000256" key="7">
    <source>
        <dbReference type="SAM" id="MobiDB-lite"/>
    </source>
</evidence>
<evidence type="ECO:0000313" key="9">
    <source>
        <dbReference type="EMBL" id="GFM37061.1"/>
    </source>
</evidence>
<proteinExistence type="inferred from homology"/>
<dbReference type="Proteomes" id="UP000503820">
    <property type="component" value="Unassembled WGS sequence"/>
</dbReference>
<dbReference type="GO" id="GO:0005886">
    <property type="term" value="C:plasma membrane"/>
    <property type="evidence" value="ECO:0007669"/>
    <property type="project" value="TreeGrafter"/>
</dbReference>
<accession>A0A7J0BV61</accession>
<feature type="domain" description="Rod shape-determining protein MreC beta-barrel core" evidence="8">
    <location>
        <begin position="121"/>
        <end position="258"/>
    </location>
</feature>
<gene>
    <name evidence="9" type="primary">mreC</name>
    <name evidence="9" type="ORF">DSM19430T_17450</name>
</gene>
<evidence type="ECO:0000256" key="5">
    <source>
        <dbReference type="PIRNR" id="PIRNR038471"/>
    </source>
</evidence>
<name>A0A7J0BV61_9BACT</name>
<evidence type="ECO:0000256" key="3">
    <source>
        <dbReference type="ARBA" id="ARBA00022960"/>
    </source>
</evidence>
<dbReference type="Gene3D" id="2.40.10.350">
    <property type="entry name" value="Rod shape-determining protein MreC, domain 2"/>
    <property type="match status" value="1"/>
</dbReference>
<keyword evidence="10" id="KW-1185">Reference proteome</keyword>
<reference evidence="9 10" key="1">
    <citation type="submission" date="2020-05" db="EMBL/GenBank/DDBJ databases">
        <title>Draft genome sequence of Desulfovibrio psychrotolerans JS1T.</title>
        <authorList>
            <person name="Ueno A."/>
            <person name="Tamazawa S."/>
            <person name="Tamamura S."/>
            <person name="Murakami T."/>
            <person name="Kiyama T."/>
            <person name="Inomata H."/>
            <person name="Amano Y."/>
            <person name="Miyakawa K."/>
            <person name="Tamaki H."/>
            <person name="Naganuma T."/>
            <person name="Kaneko K."/>
        </authorList>
    </citation>
    <scope>NUCLEOTIDE SEQUENCE [LARGE SCALE GENOMIC DNA]</scope>
    <source>
        <strain evidence="9 10">JS1</strain>
    </source>
</reference>
<dbReference type="Gene3D" id="2.40.10.340">
    <property type="entry name" value="Rod shape-determining protein MreC, domain 1"/>
    <property type="match status" value="1"/>
</dbReference>
<comment type="similarity">
    <text evidence="1 5">Belongs to the MreC family.</text>
</comment>
<dbReference type="InterPro" id="IPR042177">
    <property type="entry name" value="Cell/Rod_1"/>
</dbReference>
<evidence type="ECO:0000256" key="4">
    <source>
        <dbReference type="ARBA" id="ARBA00032089"/>
    </source>
</evidence>
<sequence length="300" mass="32461">MVVVLFLYLSLFTWNLRTGYLDTLATHIGLEFVGAVIKPGKWVKRQAVGFWEHYIDLVDVRRRNDELEAQVREALAALTEAREDEAELVRLRALMSLSPPSGWEKLGARVIAHRLGLQAELESIVLGKGYLQGASVRSPVVTHEGVVGRVFRSGPYTSTVLLVTDPNSRIAVVSQNNRTPGIIVGAGPRNLLELRYVSQNAPLSVGEMLVTSGQAGTFPKGLPVARIVSIEYSDLSLFQRVMAEPLANLDNLEEVLLVTQIPGHAELAAMADEALVDPGRGVGNGQPEQGGNATAVGTPR</sequence>
<dbReference type="PIRSF" id="PIRSF038471">
    <property type="entry name" value="MreC"/>
    <property type="match status" value="1"/>
</dbReference>
<dbReference type="NCBIfam" id="TIGR00219">
    <property type="entry name" value="mreC"/>
    <property type="match status" value="1"/>
</dbReference>
<evidence type="ECO:0000256" key="6">
    <source>
        <dbReference type="SAM" id="Coils"/>
    </source>
</evidence>
<dbReference type="Pfam" id="PF04085">
    <property type="entry name" value="MreC"/>
    <property type="match status" value="1"/>
</dbReference>
<feature type="coiled-coil region" evidence="6">
    <location>
        <begin position="57"/>
        <end position="84"/>
    </location>
</feature>
<comment type="function">
    <text evidence="5">Involved in formation and maintenance of cell shape.</text>
</comment>
<dbReference type="GO" id="GO:0008360">
    <property type="term" value="P:regulation of cell shape"/>
    <property type="evidence" value="ECO:0007669"/>
    <property type="project" value="UniProtKB-KW"/>
</dbReference>
<evidence type="ECO:0000256" key="2">
    <source>
        <dbReference type="ARBA" id="ARBA00013855"/>
    </source>
</evidence>
<comment type="caution">
    <text evidence="9">The sequence shown here is derived from an EMBL/GenBank/DDBJ whole genome shotgun (WGS) entry which is preliminary data.</text>
</comment>
<dbReference type="PANTHER" id="PTHR34138">
    <property type="entry name" value="CELL SHAPE-DETERMINING PROTEIN MREC"/>
    <property type="match status" value="1"/>
</dbReference>
<evidence type="ECO:0000313" key="10">
    <source>
        <dbReference type="Proteomes" id="UP000503820"/>
    </source>
</evidence>
<dbReference type="InterPro" id="IPR055342">
    <property type="entry name" value="MreC_beta-barrel_core"/>
</dbReference>
<protein>
    <recommendedName>
        <fullName evidence="2 5">Cell shape-determining protein MreC</fullName>
    </recommendedName>
    <alternativeName>
        <fullName evidence="4 5">Cell shape protein MreC</fullName>
    </alternativeName>
</protein>
<evidence type="ECO:0000259" key="8">
    <source>
        <dbReference type="Pfam" id="PF04085"/>
    </source>
</evidence>
<organism evidence="9 10">
    <name type="scientific">Desulfovibrio psychrotolerans</name>
    <dbReference type="NCBI Taxonomy" id="415242"/>
    <lineage>
        <taxon>Bacteria</taxon>
        <taxon>Pseudomonadati</taxon>
        <taxon>Thermodesulfobacteriota</taxon>
        <taxon>Desulfovibrionia</taxon>
        <taxon>Desulfovibrionales</taxon>
        <taxon>Desulfovibrionaceae</taxon>
        <taxon>Desulfovibrio</taxon>
    </lineage>
</organism>
<dbReference type="AlphaFoldDB" id="A0A7J0BV61"/>
<keyword evidence="3 5" id="KW-0133">Cell shape</keyword>
<dbReference type="PANTHER" id="PTHR34138:SF1">
    <property type="entry name" value="CELL SHAPE-DETERMINING PROTEIN MREC"/>
    <property type="match status" value="1"/>
</dbReference>
<feature type="region of interest" description="Disordered" evidence="7">
    <location>
        <begin position="278"/>
        <end position="300"/>
    </location>
</feature>
<evidence type="ECO:0000256" key="1">
    <source>
        <dbReference type="ARBA" id="ARBA00009369"/>
    </source>
</evidence>
<dbReference type="EMBL" id="BLVP01000008">
    <property type="protein sequence ID" value="GFM37061.1"/>
    <property type="molecule type" value="Genomic_DNA"/>
</dbReference>